<comment type="caution">
    <text evidence="1">The sequence shown here is derived from an EMBL/GenBank/DDBJ whole genome shotgun (WGS) entry which is preliminary data.</text>
</comment>
<dbReference type="Proteomes" id="UP000824782">
    <property type="component" value="Unassembled WGS sequence"/>
</dbReference>
<evidence type="ECO:0000313" key="1">
    <source>
        <dbReference type="EMBL" id="KAG8534605.1"/>
    </source>
</evidence>
<reference evidence="1" key="1">
    <citation type="thesis" date="2020" institute="ProQuest LLC" country="789 East Eisenhower Parkway, Ann Arbor, MI, USA">
        <title>Comparative Genomics and Chromosome Evolution.</title>
        <authorList>
            <person name="Mudd A.B."/>
        </authorList>
    </citation>
    <scope>NUCLEOTIDE SEQUENCE</scope>
    <source>
        <strain evidence="1">237g6f4</strain>
        <tissue evidence="1">Blood</tissue>
    </source>
</reference>
<name>A0AAV6YI00_ENGPU</name>
<protein>
    <submittedName>
        <fullName evidence="1">Uncharacterized protein</fullName>
    </submittedName>
</protein>
<gene>
    <name evidence="1" type="ORF">GDO81_019025</name>
</gene>
<organism evidence="1 2">
    <name type="scientific">Engystomops pustulosus</name>
    <name type="common">Tungara frog</name>
    <name type="synonym">Physalaemus pustulosus</name>
    <dbReference type="NCBI Taxonomy" id="76066"/>
    <lineage>
        <taxon>Eukaryota</taxon>
        <taxon>Metazoa</taxon>
        <taxon>Chordata</taxon>
        <taxon>Craniata</taxon>
        <taxon>Vertebrata</taxon>
        <taxon>Euteleostomi</taxon>
        <taxon>Amphibia</taxon>
        <taxon>Batrachia</taxon>
        <taxon>Anura</taxon>
        <taxon>Neobatrachia</taxon>
        <taxon>Hyloidea</taxon>
        <taxon>Leptodactylidae</taxon>
        <taxon>Leiuperinae</taxon>
        <taxon>Engystomops</taxon>
    </lineage>
</organism>
<accession>A0AAV6YI00</accession>
<sequence>MDSFPDLFLHLDQRVGQDIMSYGVSITTLDDVFLRLEGEAEIEKADYSVFAREQSEDESRDLTCEVDESVLLMSDSGTVTLHGLALWRQQVLTVGRIRLLKLRHAIKSILSM</sequence>
<dbReference type="EMBL" id="WNYA01098287">
    <property type="protein sequence ID" value="KAG8534605.1"/>
    <property type="molecule type" value="Genomic_DNA"/>
</dbReference>
<evidence type="ECO:0000313" key="2">
    <source>
        <dbReference type="Proteomes" id="UP000824782"/>
    </source>
</evidence>
<dbReference type="AlphaFoldDB" id="A0AAV6YI00"/>
<proteinExistence type="predicted"/>
<keyword evidence="2" id="KW-1185">Reference proteome</keyword>